<keyword evidence="2" id="KW-1185">Reference proteome</keyword>
<protein>
    <submittedName>
        <fullName evidence="1">Uncharacterized protein</fullName>
    </submittedName>
</protein>
<evidence type="ECO:0000313" key="2">
    <source>
        <dbReference type="Proteomes" id="UP001233172"/>
    </source>
</evidence>
<organism evidence="1 2">
    <name type="scientific">Biomphalaria pfeifferi</name>
    <name type="common">Bloodfluke planorb</name>
    <name type="synonym">Freshwater snail</name>
    <dbReference type="NCBI Taxonomy" id="112525"/>
    <lineage>
        <taxon>Eukaryota</taxon>
        <taxon>Metazoa</taxon>
        <taxon>Spiralia</taxon>
        <taxon>Lophotrochozoa</taxon>
        <taxon>Mollusca</taxon>
        <taxon>Gastropoda</taxon>
        <taxon>Heterobranchia</taxon>
        <taxon>Euthyneura</taxon>
        <taxon>Panpulmonata</taxon>
        <taxon>Hygrophila</taxon>
        <taxon>Lymnaeoidea</taxon>
        <taxon>Planorbidae</taxon>
        <taxon>Biomphalaria</taxon>
    </lineage>
</organism>
<comment type="caution">
    <text evidence="1">The sequence shown here is derived from an EMBL/GenBank/DDBJ whole genome shotgun (WGS) entry which is preliminary data.</text>
</comment>
<dbReference type="EMBL" id="JASAOG010000451">
    <property type="protein sequence ID" value="KAK0039382.1"/>
    <property type="molecule type" value="Genomic_DNA"/>
</dbReference>
<dbReference type="AlphaFoldDB" id="A0AAD8AP57"/>
<evidence type="ECO:0000313" key="1">
    <source>
        <dbReference type="EMBL" id="KAK0039382.1"/>
    </source>
</evidence>
<reference evidence="1" key="1">
    <citation type="journal article" date="2023" name="PLoS Negl. Trop. Dis.">
        <title>A genome sequence for Biomphalaria pfeifferi, the major vector snail for the human-infecting parasite Schistosoma mansoni.</title>
        <authorList>
            <person name="Bu L."/>
            <person name="Lu L."/>
            <person name="Laidemitt M.R."/>
            <person name="Zhang S.M."/>
            <person name="Mutuku M."/>
            <person name="Mkoji G."/>
            <person name="Steinauer M."/>
            <person name="Loker E.S."/>
        </authorList>
    </citation>
    <scope>NUCLEOTIDE SEQUENCE</scope>
    <source>
        <tissue evidence="1">Whole Snail</tissue>
    </source>
</reference>
<proteinExistence type="predicted"/>
<dbReference type="Proteomes" id="UP001233172">
    <property type="component" value="Unassembled WGS sequence"/>
</dbReference>
<name>A0AAD8AP57_BIOPF</name>
<sequence length="167" mass="18924">MKNREKALLGVVADALRKVIPDDILELSNDCAENCVKFKINYKIDAKYSLYYDTRQEDVPNVEKIYYPGILIDWDFSVQLPNQTSGYNFKLDSIPAEQISYDTKLTEGEQSNKNFADILKADLGIIYDSMVASAFDDFKANLIYKMGIGEEPKRQSVPNSDSGTNKK</sequence>
<reference evidence="1" key="2">
    <citation type="submission" date="2023-04" db="EMBL/GenBank/DDBJ databases">
        <authorList>
            <person name="Bu L."/>
            <person name="Lu L."/>
            <person name="Laidemitt M.R."/>
            <person name="Zhang S.M."/>
            <person name="Mutuku M."/>
            <person name="Mkoji G."/>
            <person name="Steinauer M."/>
            <person name="Loker E.S."/>
        </authorList>
    </citation>
    <scope>NUCLEOTIDE SEQUENCE</scope>
    <source>
        <strain evidence="1">KasaAsao</strain>
        <tissue evidence="1">Whole Snail</tissue>
    </source>
</reference>
<gene>
    <name evidence="1" type="ORF">Bpfe_031215</name>
</gene>
<accession>A0AAD8AP57</accession>